<name>A0A951PR95_9CYAN</name>
<evidence type="ECO:0000256" key="6">
    <source>
        <dbReference type="ARBA" id="ARBA00070228"/>
    </source>
</evidence>
<evidence type="ECO:0000256" key="3">
    <source>
        <dbReference type="ARBA" id="ARBA00022448"/>
    </source>
</evidence>
<comment type="subcellular location">
    <subcellularLocation>
        <location evidence="1">Periplasm</location>
    </subcellularLocation>
</comment>
<accession>A0A951PR95</accession>
<dbReference type="InterPro" id="IPR001638">
    <property type="entry name" value="Solute-binding_3/MltF_N"/>
</dbReference>
<comment type="caution">
    <text evidence="8">The sequence shown here is derived from an EMBL/GenBank/DDBJ whole genome shotgun (WGS) entry which is preliminary data.</text>
</comment>
<dbReference type="CDD" id="cd13557">
    <property type="entry name" value="PBP2_SsuA"/>
    <property type="match status" value="1"/>
</dbReference>
<evidence type="ECO:0000256" key="5">
    <source>
        <dbReference type="ARBA" id="ARBA00055538"/>
    </source>
</evidence>
<dbReference type="PANTHER" id="PTHR30024">
    <property type="entry name" value="ALIPHATIC SULFONATES-BINDING PROTEIN-RELATED"/>
    <property type="match status" value="1"/>
</dbReference>
<sequence length="353" mass="38147">MSTPLRGVPLAAIRRFWDKLKQRSIKTFALLFAISLSLSLAVSACSSSNQGNSTATAPTGNASPQQSSVVRIGYQKYGTVNILKAKKNLDERLKAEGVSVQWLLFPAGPQLLEAMNAGSIDFGHTGEAPPIFAQAAGAPLVYAANEPPNPKGEAILVPKDSQIKDVAGLKGKTVAFNKGSNVHYLLVEALKEAGVPYSDIKPAFLPPADARAAFEQGKVDAWAIWDPFYTAAKRATGARILKDGEGLVANREFYLATKTFAEQQPDRLKAILEEIQEVDDWAASQPTEVAKLLSPELGIDVPTLEEVAKRRSYGVQPITAEVVAYQQKVADTFYELKVLPKQLKISEVAQVSK</sequence>
<reference evidence="8" key="1">
    <citation type="submission" date="2021-05" db="EMBL/GenBank/DDBJ databases">
        <authorList>
            <person name="Pietrasiak N."/>
            <person name="Ward R."/>
            <person name="Stajich J.E."/>
            <person name="Kurbessoian T."/>
        </authorList>
    </citation>
    <scope>NUCLEOTIDE SEQUENCE</scope>
    <source>
        <strain evidence="8">CPER-KK1</strain>
    </source>
</reference>
<dbReference type="GO" id="GO:0042597">
    <property type="term" value="C:periplasmic space"/>
    <property type="evidence" value="ECO:0007669"/>
    <property type="project" value="UniProtKB-SubCell"/>
</dbReference>
<dbReference type="NCBIfam" id="TIGR01728">
    <property type="entry name" value="SsuA_fam"/>
    <property type="match status" value="1"/>
</dbReference>
<dbReference type="NCBIfam" id="NF008588">
    <property type="entry name" value="PRK11553.1"/>
    <property type="match status" value="1"/>
</dbReference>
<comment type="function">
    <text evidence="5">Part of a binding-protein-dependent transport system for aliphatic sulfonates. Putative binding protein.</text>
</comment>
<dbReference type="EMBL" id="JAHHIF010000057">
    <property type="protein sequence ID" value="MBW4548253.1"/>
    <property type="molecule type" value="Genomic_DNA"/>
</dbReference>
<organism evidence="8 9">
    <name type="scientific">Symplocastrum torsivum CPER-KK1</name>
    <dbReference type="NCBI Taxonomy" id="450513"/>
    <lineage>
        <taxon>Bacteria</taxon>
        <taxon>Bacillati</taxon>
        <taxon>Cyanobacteriota</taxon>
        <taxon>Cyanophyceae</taxon>
        <taxon>Oscillatoriophycideae</taxon>
        <taxon>Oscillatoriales</taxon>
        <taxon>Microcoleaceae</taxon>
        <taxon>Symplocastrum</taxon>
    </lineage>
</organism>
<evidence type="ECO:0000256" key="1">
    <source>
        <dbReference type="ARBA" id="ARBA00004418"/>
    </source>
</evidence>
<protein>
    <recommendedName>
        <fullName evidence="6">Putative aliphatic sulfonates-binding protein</fullName>
    </recommendedName>
</protein>
<evidence type="ECO:0000256" key="2">
    <source>
        <dbReference type="ARBA" id="ARBA00010742"/>
    </source>
</evidence>
<reference evidence="8" key="2">
    <citation type="journal article" date="2022" name="Microbiol. Resour. Announc.">
        <title>Metagenome Sequencing to Explore Phylogenomics of Terrestrial Cyanobacteria.</title>
        <authorList>
            <person name="Ward R.D."/>
            <person name="Stajich J.E."/>
            <person name="Johansen J.R."/>
            <person name="Huntemann M."/>
            <person name="Clum A."/>
            <person name="Foster B."/>
            <person name="Foster B."/>
            <person name="Roux S."/>
            <person name="Palaniappan K."/>
            <person name="Varghese N."/>
            <person name="Mukherjee S."/>
            <person name="Reddy T.B.K."/>
            <person name="Daum C."/>
            <person name="Copeland A."/>
            <person name="Chen I.A."/>
            <person name="Ivanova N.N."/>
            <person name="Kyrpides N.C."/>
            <person name="Shapiro N."/>
            <person name="Eloe-Fadrosh E.A."/>
            <person name="Pietrasiak N."/>
        </authorList>
    </citation>
    <scope>NUCLEOTIDE SEQUENCE</scope>
    <source>
        <strain evidence="8">CPER-KK1</strain>
    </source>
</reference>
<dbReference type="FunFam" id="3.40.190.10:FF:000050">
    <property type="entry name" value="Sulfonate ABC transporter substrate-binding protein"/>
    <property type="match status" value="1"/>
</dbReference>
<evidence type="ECO:0000259" key="7">
    <source>
        <dbReference type="SMART" id="SM00062"/>
    </source>
</evidence>
<dbReference type="GO" id="GO:0016020">
    <property type="term" value="C:membrane"/>
    <property type="evidence" value="ECO:0007669"/>
    <property type="project" value="InterPro"/>
</dbReference>
<proteinExistence type="inferred from homology"/>
<evidence type="ECO:0000313" key="9">
    <source>
        <dbReference type="Proteomes" id="UP000753908"/>
    </source>
</evidence>
<dbReference type="Pfam" id="PF09084">
    <property type="entry name" value="NMT1"/>
    <property type="match status" value="1"/>
</dbReference>
<dbReference type="Gene3D" id="3.40.190.10">
    <property type="entry name" value="Periplasmic binding protein-like II"/>
    <property type="match status" value="2"/>
</dbReference>
<dbReference type="AlphaFoldDB" id="A0A951PR95"/>
<evidence type="ECO:0000313" key="8">
    <source>
        <dbReference type="EMBL" id="MBW4548253.1"/>
    </source>
</evidence>
<gene>
    <name evidence="8" type="ORF">KME25_27995</name>
</gene>
<feature type="domain" description="Solute-binding protein family 3/N-terminal" evidence="7">
    <location>
        <begin position="69"/>
        <end position="300"/>
    </location>
</feature>
<dbReference type="InterPro" id="IPR010067">
    <property type="entry name" value="ABC_SsuA_sub-bd"/>
</dbReference>
<dbReference type="SMART" id="SM00062">
    <property type="entry name" value="PBPb"/>
    <property type="match status" value="1"/>
</dbReference>
<evidence type="ECO:0000256" key="4">
    <source>
        <dbReference type="ARBA" id="ARBA00022729"/>
    </source>
</evidence>
<keyword evidence="3" id="KW-0813">Transport</keyword>
<dbReference type="Proteomes" id="UP000753908">
    <property type="component" value="Unassembled WGS sequence"/>
</dbReference>
<dbReference type="GO" id="GO:0042626">
    <property type="term" value="F:ATPase-coupled transmembrane transporter activity"/>
    <property type="evidence" value="ECO:0007669"/>
    <property type="project" value="InterPro"/>
</dbReference>
<comment type="similarity">
    <text evidence="2">Belongs to the bacterial solute-binding protein SsuA/TauA family.</text>
</comment>
<dbReference type="PANTHER" id="PTHR30024:SF42">
    <property type="entry name" value="ALIPHATIC SULFONATES-BINDING PROTEIN-RELATED"/>
    <property type="match status" value="1"/>
</dbReference>
<keyword evidence="4" id="KW-0732">Signal</keyword>
<dbReference type="SUPFAM" id="SSF53850">
    <property type="entry name" value="Periplasmic binding protein-like II"/>
    <property type="match status" value="1"/>
</dbReference>
<dbReference type="InterPro" id="IPR015168">
    <property type="entry name" value="SsuA/THI5"/>
</dbReference>